<dbReference type="RefSeq" id="WP_066973887.1">
    <property type="nucleotide sequence ID" value="NZ_LWMT01000283.1"/>
</dbReference>
<sequence length="89" mass="10411">MKNDYKNTACINTHLETLGKLKNSNVTSSKISIVFISDDNYAVPTGIAITSLQINRNINIEYEIFEDSHLMFLYLFYFIDFFFIFCVFM</sequence>
<keyword evidence="1" id="KW-0812">Transmembrane</keyword>
<evidence type="ECO:0000313" key="2">
    <source>
        <dbReference type="EMBL" id="KZX10266.1"/>
    </source>
</evidence>
<comment type="caution">
    <text evidence="2">The sequence shown here is derived from an EMBL/GenBank/DDBJ whole genome shotgun (WGS) entry which is preliminary data.</text>
</comment>
<dbReference type="AlphaFoldDB" id="A0A165Z5C0"/>
<keyword evidence="1" id="KW-0472">Membrane</keyword>
<protein>
    <submittedName>
        <fullName evidence="2">Uncharacterized protein</fullName>
    </submittedName>
</protein>
<name>A0A165Z5C0_9EURY</name>
<feature type="transmembrane region" description="Helical" evidence="1">
    <location>
        <begin position="71"/>
        <end position="88"/>
    </location>
</feature>
<proteinExistence type="predicted"/>
<evidence type="ECO:0000256" key="1">
    <source>
        <dbReference type="SAM" id="Phobius"/>
    </source>
</evidence>
<reference evidence="2 3" key="1">
    <citation type="submission" date="2016-04" db="EMBL/GenBank/DDBJ databases">
        <title>Genome sequence of Methanobrevibacter filiformis DSM 11501.</title>
        <authorList>
            <person name="Poehlein A."/>
            <person name="Seedorf H."/>
            <person name="Daniel R."/>
        </authorList>
    </citation>
    <scope>NUCLEOTIDE SEQUENCE [LARGE SCALE GENOMIC DNA]</scope>
    <source>
        <strain evidence="2 3">DSM 11501</strain>
    </source>
</reference>
<dbReference type="PATRIC" id="fig|55758.3.peg.2063"/>
<keyword evidence="3" id="KW-1185">Reference proteome</keyword>
<organism evidence="2 3">
    <name type="scientific">Methanobrevibacter filiformis</name>
    <dbReference type="NCBI Taxonomy" id="55758"/>
    <lineage>
        <taxon>Archaea</taxon>
        <taxon>Methanobacteriati</taxon>
        <taxon>Methanobacteriota</taxon>
        <taxon>Methanomada group</taxon>
        <taxon>Methanobacteria</taxon>
        <taxon>Methanobacteriales</taxon>
        <taxon>Methanobacteriaceae</taxon>
        <taxon>Methanobrevibacter</taxon>
    </lineage>
</organism>
<accession>A0A165Z5C0</accession>
<keyword evidence="1" id="KW-1133">Transmembrane helix</keyword>
<gene>
    <name evidence="2" type="ORF">MBFIL_18400</name>
</gene>
<dbReference type="EMBL" id="LWMT01000283">
    <property type="protein sequence ID" value="KZX10266.1"/>
    <property type="molecule type" value="Genomic_DNA"/>
</dbReference>
<evidence type="ECO:0000313" key="3">
    <source>
        <dbReference type="Proteomes" id="UP000077066"/>
    </source>
</evidence>
<dbReference type="Proteomes" id="UP000077066">
    <property type="component" value="Unassembled WGS sequence"/>
</dbReference>